<feature type="compositionally biased region" description="Low complexity" evidence="6">
    <location>
        <begin position="74"/>
        <end position="84"/>
    </location>
</feature>
<gene>
    <name evidence="8" type="ORF">HYC85_025362</name>
</gene>
<keyword evidence="5" id="KW-0206">Cytoskeleton</keyword>
<keyword evidence="9" id="KW-1185">Reference proteome</keyword>
<sequence length="487" mass="52683">MESKNRVSVEDEKGVFEKIHEEGVEHHADKGEKVLNVNVISENVVKAEEGINSSVPVVKSTVAVSESKISNPPKGSNGSGLKSGKVAKDRPNSKGPTPLACNTRRSMTQSLSFPAKGLHADVMKKSIDVYPVKADSKSFRAKGAKSELSFSNGTVTSTARLNPANRRASVGLNSKENNDGGASTRRTTLASLPSFQPFMSGKTGSVKCPPSDIPSSVDQDSKPTKTALATKKDDDAHSTTSSNATPCEQQRSSGSGFSFRLDERAEKRKEFFSKIEEKIHAREVEKSNLQEKSKVNQEAEIKQLRKSLTFKATPMPSFYKEPPPKVELKKIPTTRPKSPKLGRNKSSIAATSNFSEGNGASHPELSQTKSKDASTSKKPIRKSLSELQSPESVATKAEGKPVESKMKTTEAEESQDQKASAEEFEENQTKPVIPGELEDDKIGMESGTNVVEDSGPNTVLAIPEIQPAEVTVGDKMIVFYYVLKTCP</sequence>
<organism evidence="8 9">
    <name type="scientific">Camellia sinensis</name>
    <name type="common">Tea plant</name>
    <name type="synonym">Thea sinensis</name>
    <dbReference type="NCBI Taxonomy" id="4442"/>
    <lineage>
        <taxon>Eukaryota</taxon>
        <taxon>Viridiplantae</taxon>
        <taxon>Streptophyta</taxon>
        <taxon>Embryophyta</taxon>
        <taxon>Tracheophyta</taxon>
        <taxon>Spermatophyta</taxon>
        <taxon>Magnoliopsida</taxon>
        <taxon>eudicotyledons</taxon>
        <taxon>Gunneridae</taxon>
        <taxon>Pentapetalae</taxon>
        <taxon>asterids</taxon>
        <taxon>Ericales</taxon>
        <taxon>Theaceae</taxon>
        <taxon>Camellia</taxon>
    </lineage>
</organism>
<evidence type="ECO:0000313" key="9">
    <source>
        <dbReference type="Proteomes" id="UP000593564"/>
    </source>
</evidence>
<evidence type="ECO:0000256" key="1">
    <source>
        <dbReference type="ARBA" id="ARBA00004245"/>
    </source>
</evidence>
<dbReference type="GO" id="GO:0008017">
    <property type="term" value="F:microtubule binding"/>
    <property type="evidence" value="ECO:0007669"/>
    <property type="project" value="InterPro"/>
</dbReference>
<evidence type="ECO:0000256" key="2">
    <source>
        <dbReference type="ARBA" id="ARBA00005885"/>
    </source>
</evidence>
<feature type="compositionally biased region" description="Polar residues" evidence="6">
    <location>
        <begin position="344"/>
        <end position="368"/>
    </location>
</feature>
<dbReference type="InterPro" id="IPR027329">
    <property type="entry name" value="TPX2_C"/>
</dbReference>
<protein>
    <recommendedName>
        <fullName evidence="7">TPX2 C-terminal domain-containing protein</fullName>
    </recommendedName>
</protein>
<dbReference type="PANTHER" id="PTHR31358:SF30">
    <property type="entry name" value="PROTEIN WVD2-LIKE 4"/>
    <property type="match status" value="1"/>
</dbReference>
<keyword evidence="4" id="KW-0493">Microtubule</keyword>
<feature type="compositionally biased region" description="Polar residues" evidence="6">
    <location>
        <begin position="148"/>
        <end position="160"/>
    </location>
</feature>
<evidence type="ECO:0000313" key="8">
    <source>
        <dbReference type="EMBL" id="KAF5937856.1"/>
    </source>
</evidence>
<comment type="caution">
    <text evidence="8">The sequence shown here is derived from an EMBL/GenBank/DDBJ whole genome shotgun (WGS) entry which is preliminary data.</text>
</comment>
<evidence type="ECO:0000256" key="5">
    <source>
        <dbReference type="ARBA" id="ARBA00023212"/>
    </source>
</evidence>
<feature type="region of interest" description="Disordered" evidence="6">
    <location>
        <begin position="63"/>
        <end position="106"/>
    </location>
</feature>
<dbReference type="EMBL" id="JACBKZ010000012">
    <property type="protein sequence ID" value="KAF5937856.1"/>
    <property type="molecule type" value="Genomic_DNA"/>
</dbReference>
<feature type="compositionally biased region" description="Basic and acidic residues" evidence="6">
    <location>
        <begin position="397"/>
        <end position="421"/>
    </location>
</feature>
<reference evidence="9" key="1">
    <citation type="journal article" date="2020" name="Nat. Commun.">
        <title>Genome assembly of wild tea tree DASZ reveals pedigree and selection history of tea varieties.</title>
        <authorList>
            <person name="Zhang W."/>
            <person name="Zhang Y."/>
            <person name="Qiu H."/>
            <person name="Guo Y."/>
            <person name="Wan H."/>
            <person name="Zhang X."/>
            <person name="Scossa F."/>
            <person name="Alseekh S."/>
            <person name="Zhang Q."/>
            <person name="Wang P."/>
            <person name="Xu L."/>
            <person name="Schmidt M.H."/>
            <person name="Jia X."/>
            <person name="Li D."/>
            <person name="Zhu A."/>
            <person name="Guo F."/>
            <person name="Chen W."/>
            <person name="Ni D."/>
            <person name="Usadel B."/>
            <person name="Fernie A.R."/>
            <person name="Wen W."/>
        </authorList>
    </citation>
    <scope>NUCLEOTIDE SEQUENCE [LARGE SCALE GENOMIC DNA]</scope>
    <source>
        <strain evidence="9">cv. G240</strain>
    </source>
</reference>
<dbReference type="PANTHER" id="PTHR31358">
    <property type="entry name" value="PROTEIN WVD2-LIKE 4"/>
    <property type="match status" value="1"/>
</dbReference>
<comment type="similarity">
    <text evidence="2">Belongs to the TPX2 family.</text>
</comment>
<feature type="compositionally biased region" description="Polar residues" evidence="6">
    <location>
        <begin position="171"/>
        <end position="194"/>
    </location>
</feature>
<reference evidence="8 9" key="2">
    <citation type="submission" date="2020-07" db="EMBL/GenBank/DDBJ databases">
        <title>Genome assembly of wild tea tree DASZ reveals pedigree and selection history of tea varieties.</title>
        <authorList>
            <person name="Zhang W."/>
        </authorList>
    </citation>
    <scope>NUCLEOTIDE SEQUENCE [LARGE SCALE GENOMIC DNA]</scope>
    <source>
        <strain evidence="9">cv. G240</strain>
        <tissue evidence="8">Leaf</tissue>
    </source>
</reference>
<keyword evidence="3" id="KW-0963">Cytoplasm</keyword>
<dbReference type="Pfam" id="PF06886">
    <property type="entry name" value="TPX2"/>
    <property type="match status" value="1"/>
</dbReference>
<name>A0A7J7GET0_CAMSI</name>
<evidence type="ECO:0000256" key="3">
    <source>
        <dbReference type="ARBA" id="ARBA00022490"/>
    </source>
</evidence>
<dbReference type="GO" id="GO:0005874">
    <property type="term" value="C:microtubule"/>
    <property type="evidence" value="ECO:0007669"/>
    <property type="project" value="UniProtKB-KW"/>
</dbReference>
<comment type="subcellular location">
    <subcellularLocation>
        <location evidence="1">Cytoplasm</location>
        <location evidence="1">Cytoskeleton</location>
    </subcellularLocation>
</comment>
<dbReference type="Proteomes" id="UP000593564">
    <property type="component" value="Unassembled WGS sequence"/>
</dbReference>
<proteinExistence type="inferred from homology"/>
<feature type="region of interest" description="Disordered" evidence="6">
    <location>
        <begin position="135"/>
        <end position="262"/>
    </location>
</feature>
<accession>A0A7J7GET0</accession>
<feature type="region of interest" description="Disordered" evidence="6">
    <location>
        <begin position="305"/>
        <end position="441"/>
    </location>
</feature>
<evidence type="ECO:0000256" key="6">
    <source>
        <dbReference type="SAM" id="MobiDB-lite"/>
    </source>
</evidence>
<dbReference type="InterPro" id="IPR044833">
    <property type="entry name" value="WDL5/6"/>
</dbReference>
<evidence type="ECO:0000256" key="4">
    <source>
        <dbReference type="ARBA" id="ARBA00022701"/>
    </source>
</evidence>
<feature type="domain" description="TPX2 C-terminal" evidence="7">
    <location>
        <begin position="257"/>
        <end position="331"/>
    </location>
</feature>
<evidence type="ECO:0000259" key="7">
    <source>
        <dbReference type="Pfam" id="PF06886"/>
    </source>
</evidence>
<feature type="compositionally biased region" description="Polar residues" evidence="6">
    <location>
        <begin position="238"/>
        <end position="256"/>
    </location>
</feature>
<dbReference type="AlphaFoldDB" id="A0A7J7GET0"/>